<evidence type="ECO:0000256" key="2">
    <source>
        <dbReference type="SAM" id="Phobius"/>
    </source>
</evidence>
<dbReference type="InterPro" id="IPR051957">
    <property type="entry name" value="CRISP-LCCL_domain"/>
</dbReference>
<feature type="domain" description="LCCL" evidence="3">
    <location>
        <begin position="172"/>
        <end position="267"/>
    </location>
</feature>
<keyword evidence="2" id="KW-1133">Transmembrane helix</keyword>
<keyword evidence="2" id="KW-0472">Membrane</keyword>
<feature type="region of interest" description="Disordered" evidence="1">
    <location>
        <begin position="1"/>
        <end position="41"/>
    </location>
</feature>
<keyword evidence="5" id="KW-1185">Reference proteome</keyword>
<dbReference type="AlphaFoldDB" id="A0A8J5UUZ1"/>
<organism evidence="4 5">
    <name type="scientific">[Candida] subhashii</name>
    <dbReference type="NCBI Taxonomy" id="561895"/>
    <lineage>
        <taxon>Eukaryota</taxon>
        <taxon>Fungi</taxon>
        <taxon>Dikarya</taxon>
        <taxon>Ascomycota</taxon>
        <taxon>Saccharomycotina</taxon>
        <taxon>Pichiomycetes</taxon>
        <taxon>Debaryomycetaceae</taxon>
        <taxon>Spathaspora</taxon>
    </lineage>
</organism>
<dbReference type="PANTHER" id="PTHR31331">
    <property type="entry name" value="LCCL DOMAIN PROTEIN (AFU_ORTHOLOGUE AFUA_5G08630)"/>
    <property type="match status" value="1"/>
</dbReference>
<evidence type="ECO:0000313" key="5">
    <source>
        <dbReference type="Proteomes" id="UP000694255"/>
    </source>
</evidence>
<gene>
    <name evidence="4" type="ORF">J8A68_000278</name>
</gene>
<dbReference type="OrthoDB" id="441660at2759"/>
<dbReference type="GeneID" id="73467079"/>
<protein>
    <recommendedName>
        <fullName evidence="3">LCCL domain-containing protein</fullName>
    </recommendedName>
</protein>
<feature type="transmembrane region" description="Helical" evidence="2">
    <location>
        <begin position="475"/>
        <end position="496"/>
    </location>
</feature>
<feature type="transmembrane region" description="Helical" evidence="2">
    <location>
        <begin position="363"/>
        <end position="385"/>
    </location>
</feature>
<dbReference type="InterPro" id="IPR004043">
    <property type="entry name" value="LCCL"/>
</dbReference>
<name>A0A8J5UUZ1_9ASCO</name>
<accession>A0A8J5UUZ1</accession>
<dbReference type="Proteomes" id="UP000694255">
    <property type="component" value="Unassembled WGS sequence"/>
</dbReference>
<keyword evidence="2" id="KW-0812">Transmembrane</keyword>
<evidence type="ECO:0000313" key="4">
    <source>
        <dbReference type="EMBL" id="KAG7666182.1"/>
    </source>
</evidence>
<comment type="caution">
    <text evidence="4">The sequence shown here is derived from an EMBL/GenBank/DDBJ whole genome shotgun (WGS) entry which is preliminary data.</text>
</comment>
<dbReference type="RefSeq" id="XP_049266414.1">
    <property type="nucleotide sequence ID" value="XM_049406594.1"/>
</dbReference>
<feature type="transmembrane region" description="Helical" evidence="2">
    <location>
        <begin position="524"/>
        <end position="548"/>
    </location>
</feature>
<dbReference type="EMBL" id="JAGSYN010000035">
    <property type="protein sequence ID" value="KAG7666182.1"/>
    <property type="molecule type" value="Genomic_DNA"/>
</dbReference>
<proteinExistence type="predicted"/>
<evidence type="ECO:0000259" key="3">
    <source>
        <dbReference type="Pfam" id="PF03815"/>
    </source>
</evidence>
<evidence type="ECO:0000256" key="1">
    <source>
        <dbReference type="SAM" id="MobiDB-lite"/>
    </source>
</evidence>
<feature type="transmembrane region" description="Helical" evidence="2">
    <location>
        <begin position="108"/>
        <end position="129"/>
    </location>
</feature>
<feature type="compositionally biased region" description="Low complexity" evidence="1">
    <location>
        <begin position="27"/>
        <end position="41"/>
    </location>
</feature>
<dbReference type="Pfam" id="PF03815">
    <property type="entry name" value="LCCL"/>
    <property type="match status" value="1"/>
</dbReference>
<dbReference type="PANTHER" id="PTHR31331:SF1">
    <property type="entry name" value="CYSTEINE RICH SECRETORY PROTEIN LCCL DOMAIN CONTAINING 2"/>
    <property type="match status" value="1"/>
</dbReference>
<sequence length="685" mass="76522">MSFHSPLILNQEEEVDPNSIPLNTLPSRKSSTSSSDSMNSEDLTSEASRDFFSHTTNHRSRIHQFFNAIWYGPQEPIDDPAPRIHCLESLEEFPDSLKRRIPLPLTRALLVLYLIFWFGLNYSIIIPYLTKPPYITANPDIPIVSLSCGASYQFWKGKNGACGLDSQCPEVESESDVIFRCPALCDQSKTYSFMPVGDMNIKYRGYFIGGGAVTDQHELLHPDQLTNPYRADSYPCGSAVHAGLVSPFFGGCARISYDSKSKSYFPAAKGKYGVGDSIEFLSFFKSSFYFKTLKSGLTGDSSFVNCYDPRLLVLAVNVILGIPIVYLCSGKVTYWTISTVGFWTSVLTTDPPVTVDPRDPEDFAYLLSVGFERFLPTCFILYVLWRISVKVTLSESTEFKISPLSRVLLWYPLFWIGLLNNMTFDRLPVDRFTISDLQQQAGAIFAVGFIISLISICAIIQAYKIWLAGKFRRYLVIYIILILSLVFLGSLSGLTLRVHHYILAILLIPGCATKGRTALMFQGILLGLFISGVARWGMASIVETAFALKRDDPKGKIIPPQIMGYHNDTGILNWKSIPDPIASPVDGQLYKRYSSVSILINDIEQYVGNAIDSVNLRVLFANSTELSAQIEQAMKDGIRDGDGNISIFIRIGRKIPNSGRYSDFSRAMVLKWPSGDYILPMEGLT</sequence>
<reference evidence="4 5" key="1">
    <citation type="journal article" date="2021" name="DNA Res.">
        <title>Genome analysis of Candida subhashii reveals its hybrid nature and dual mitochondrial genome conformations.</title>
        <authorList>
            <person name="Mixao V."/>
            <person name="Hegedusova E."/>
            <person name="Saus E."/>
            <person name="Pryszcz L.P."/>
            <person name="Cillingova A."/>
            <person name="Nosek J."/>
            <person name="Gabaldon T."/>
        </authorList>
    </citation>
    <scope>NUCLEOTIDE SEQUENCE [LARGE SCALE GENOMIC DNA]</scope>
    <source>
        <strain evidence="4 5">CBS 10753</strain>
    </source>
</reference>
<feature type="transmembrane region" description="Helical" evidence="2">
    <location>
        <begin position="444"/>
        <end position="463"/>
    </location>
</feature>